<accession>A0ABQ2ZN37</accession>
<organism evidence="2 3">
    <name type="scientific">Streptomyces djakartensis</name>
    <dbReference type="NCBI Taxonomy" id="68193"/>
    <lineage>
        <taxon>Bacteria</taxon>
        <taxon>Bacillati</taxon>
        <taxon>Actinomycetota</taxon>
        <taxon>Actinomycetes</taxon>
        <taxon>Kitasatosporales</taxon>
        <taxon>Streptomycetaceae</taxon>
        <taxon>Streptomyces</taxon>
    </lineage>
</organism>
<evidence type="ECO:0000256" key="1">
    <source>
        <dbReference type="SAM" id="MobiDB-lite"/>
    </source>
</evidence>
<name>A0ABQ2ZN37_9ACTN</name>
<reference evidence="3" key="1">
    <citation type="journal article" date="2019" name="Int. J. Syst. Evol. Microbiol.">
        <title>The Global Catalogue of Microorganisms (GCM) 10K type strain sequencing project: providing services to taxonomists for standard genome sequencing and annotation.</title>
        <authorList>
            <consortium name="The Broad Institute Genomics Platform"/>
            <consortium name="The Broad Institute Genome Sequencing Center for Infectious Disease"/>
            <person name="Wu L."/>
            <person name="Ma J."/>
        </authorList>
    </citation>
    <scope>NUCLEOTIDE SEQUENCE [LARGE SCALE GENOMIC DNA]</scope>
    <source>
        <strain evidence="3">JCM 4957</strain>
    </source>
</reference>
<dbReference type="EMBL" id="BMWE01000007">
    <property type="protein sequence ID" value="GGY20452.1"/>
    <property type="molecule type" value="Genomic_DNA"/>
</dbReference>
<keyword evidence="3" id="KW-1185">Reference proteome</keyword>
<dbReference type="Proteomes" id="UP000653308">
    <property type="component" value="Unassembled WGS sequence"/>
</dbReference>
<gene>
    <name evidence="2" type="ORF">GCM10010384_28810</name>
</gene>
<feature type="region of interest" description="Disordered" evidence="1">
    <location>
        <begin position="67"/>
        <end position="109"/>
    </location>
</feature>
<protein>
    <submittedName>
        <fullName evidence="2">Uncharacterized protein</fullName>
    </submittedName>
</protein>
<proteinExistence type="predicted"/>
<sequence length="109" mass="11757">MGAAEAADRLRRPAVPDGEAASIERGVRTWGGPRVSRARRSAPFLLPGQGIHRTPVGRLHVHSGTFSNRWDDVDRTTRGAGVTPATAPVKRPLREPAGITDTHVPRLRA</sequence>
<evidence type="ECO:0000313" key="3">
    <source>
        <dbReference type="Proteomes" id="UP000653308"/>
    </source>
</evidence>
<comment type="caution">
    <text evidence="2">The sequence shown here is derived from an EMBL/GenBank/DDBJ whole genome shotgun (WGS) entry which is preliminary data.</text>
</comment>
<evidence type="ECO:0000313" key="2">
    <source>
        <dbReference type="EMBL" id="GGY20452.1"/>
    </source>
</evidence>